<dbReference type="Proteomes" id="UP000631535">
    <property type="component" value="Unassembled WGS sequence"/>
</dbReference>
<keyword evidence="3" id="KW-1185">Reference proteome</keyword>
<comment type="caution">
    <text evidence="2">The sequence shown here is derived from an EMBL/GenBank/DDBJ whole genome shotgun (WGS) entry which is preliminary data.</text>
</comment>
<accession>A0ABQ2MK72</accession>
<evidence type="ECO:0000313" key="3">
    <source>
        <dbReference type="Proteomes" id="UP000631535"/>
    </source>
</evidence>
<dbReference type="Pfam" id="PF18899">
    <property type="entry name" value="DUF5655"/>
    <property type="match status" value="1"/>
</dbReference>
<proteinExistence type="predicted"/>
<organism evidence="2 3">
    <name type="scientific">Streptomyces daqingensis</name>
    <dbReference type="NCBI Taxonomy" id="1472640"/>
    <lineage>
        <taxon>Bacteria</taxon>
        <taxon>Bacillati</taxon>
        <taxon>Actinomycetota</taxon>
        <taxon>Actinomycetes</taxon>
        <taxon>Kitasatosporales</taxon>
        <taxon>Streptomycetaceae</taxon>
        <taxon>Streptomyces</taxon>
    </lineage>
</organism>
<protein>
    <recommendedName>
        <fullName evidence="1">DUF5655 domain-containing protein</fullName>
    </recommendedName>
</protein>
<gene>
    <name evidence="2" type="ORF">GCM10012287_39350</name>
</gene>
<dbReference type="EMBL" id="BMMP01000012">
    <property type="protein sequence ID" value="GGO53223.1"/>
    <property type="molecule type" value="Genomic_DNA"/>
</dbReference>
<dbReference type="InterPro" id="IPR043714">
    <property type="entry name" value="DUF5655"/>
</dbReference>
<evidence type="ECO:0000259" key="1">
    <source>
        <dbReference type="Pfam" id="PF18899"/>
    </source>
</evidence>
<reference evidence="3" key="1">
    <citation type="journal article" date="2019" name="Int. J. Syst. Evol. Microbiol.">
        <title>The Global Catalogue of Microorganisms (GCM) 10K type strain sequencing project: providing services to taxonomists for standard genome sequencing and annotation.</title>
        <authorList>
            <consortium name="The Broad Institute Genomics Platform"/>
            <consortium name="The Broad Institute Genome Sequencing Center for Infectious Disease"/>
            <person name="Wu L."/>
            <person name="Ma J."/>
        </authorList>
    </citation>
    <scope>NUCLEOTIDE SEQUENCE [LARGE SCALE GENOMIC DNA]</scope>
    <source>
        <strain evidence="3">CGMCC 4.7178</strain>
    </source>
</reference>
<feature type="domain" description="DUF5655" evidence="1">
    <location>
        <begin position="14"/>
        <end position="120"/>
    </location>
</feature>
<dbReference type="RefSeq" id="WP_229712025.1">
    <property type="nucleotide sequence ID" value="NZ_BMMP01000012.1"/>
</dbReference>
<sequence>MLMPEGSNKMISDFTGEPKTRSFFVSIAAFTTSLGPVKQELESQVSFSVKRKFLWLWAYEKTADGTLYLTVTPDRQIDDPHFHYVAQVSKNRWNHHVEVKSEAIADSDWLHDLVREGYEFARS</sequence>
<name>A0ABQ2MK72_9ACTN</name>
<evidence type="ECO:0000313" key="2">
    <source>
        <dbReference type="EMBL" id="GGO53223.1"/>
    </source>
</evidence>